<dbReference type="Pfam" id="PF05048">
    <property type="entry name" value="NosD"/>
    <property type="match status" value="2"/>
</dbReference>
<evidence type="ECO:0000256" key="1">
    <source>
        <dbReference type="ARBA" id="ARBA00004906"/>
    </source>
</evidence>
<feature type="domain" description="Carbohydrate-binding/sugar hydrolysis" evidence="6">
    <location>
        <begin position="67"/>
        <end position="222"/>
    </location>
</feature>
<dbReference type="InterPro" id="IPR006633">
    <property type="entry name" value="Carb-bd_sugar_hydrolysis-dom"/>
</dbReference>
<gene>
    <name evidence="7" type="ORF">EF807_07355</name>
</gene>
<keyword evidence="2" id="KW-0677">Repeat</keyword>
<dbReference type="InterPro" id="IPR007742">
    <property type="entry name" value="NosD_dom"/>
</dbReference>
<dbReference type="SMART" id="SM00710">
    <property type="entry name" value="PbH1"/>
    <property type="match status" value="9"/>
</dbReference>
<feature type="region of interest" description="Disordered" evidence="4">
    <location>
        <begin position="376"/>
        <end position="407"/>
    </location>
</feature>
<protein>
    <recommendedName>
        <fullName evidence="6">Carbohydrate-binding/sugar hydrolysis domain-containing protein</fullName>
    </recommendedName>
</protein>
<dbReference type="SMART" id="SM00722">
    <property type="entry name" value="CASH"/>
    <property type="match status" value="2"/>
</dbReference>
<dbReference type="SUPFAM" id="SSF51126">
    <property type="entry name" value="Pectin lyase-like"/>
    <property type="match status" value="2"/>
</dbReference>
<accession>A0A520KVL1</accession>
<name>A0A520KVL1_9EURY</name>
<evidence type="ECO:0000313" key="7">
    <source>
        <dbReference type="EMBL" id="RZN67717.1"/>
    </source>
</evidence>
<feature type="transmembrane region" description="Helical" evidence="5">
    <location>
        <begin position="433"/>
        <end position="453"/>
    </location>
</feature>
<keyword evidence="5" id="KW-0472">Membrane</keyword>
<evidence type="ECO:0000256" key="2">
    <source>
        <dbReference type="ARBA" id="ARBA00022737"/>
    </source>
</evidence>
<dbReference type="InterPro" id="IPR022441">
    <property type="entry name" value="Para_beta_helix_rpt-2"/>
</dbReference>
<dbReference type="EMBL" id="RXIL01000132">
    <property type="protein sequence ID" value="RZN67717.1"/>
    <property type="molecule type" value="Genomic_DNA"/>
</dbReference>
<organism evidence="7 8">
    <name type="scientific">Candidatus Methanolliviera hydrocarbonicum</name>
    <dbReference type="NCBI Taxonomy" id="2491085"/>
    <lineage>
        <taxon>Archaea</taxon>
        <taxon>Methanobacteriati</taxon>
        <taxon>Methanobacteriota</taxon>
        <taxon>Candidatus Methanoliparia</taxon>
        <taxon>Candidatus Methanoliparales</taxon>
        <taxon>Candidatus Methanollivieraceae</taxon>
        <taxon>Candidatus Methanolliviera</taxon>
    </lineage>
</organism>
<dbReference type="PANTHER" id="PTHR22990:SF15">
    <property type="entry name" value="F-BOX ONLY PROTEIN 10"/>
    <property type="match status" value="1"/>
</dbReference>
<reference evidence="7 8" key="1">
    <citation type="journal article" date="2019" name="Nat. Microbiol.">
        <title>Wide diversity of methane and short-chain alkane metabolisms in uncultured archaea.</title>
        <authorList>
            <person name="Borrel G."/>
            <person name="Adam P.S."/>
            <person name="McKay L.J."/>
            <person name="Chen L.X."/>
            <person name="Sierra-Garcia I.N."/>
            <person name="Sieber C.M."/>
            <person name="Letourneur Q."/>
            <person name="Ghozlane A."/>
            <person name="Andersen G.L."/>
            <person name="Li W.J."/>
            <person name="Hallam S.J."/>
            <person name="Muyzer G."/>
            <person name="de Oliveira V.M."/>
            <person name="Inskeep W.P."/>
            <person name="Banfield J.F."/>
            <person name="Gribaldo S."/>
        </authorList>
    </citation>
    <scope>NUCLEOTIDE SEQUENCE [LARGE SCALE GENOMIC DNA]</scope>
    <source>
        <strain evidence="7">NM1b</strain>
    </source>
</reference>
<evidence type="ECO:0000259" key="6">
    <source>
        <dbReference type="SMART" id="SM00722"/>
    </source>
</evidence>
<dbReference type="InterPro" id="IPR012334">
    <property type="entry name" value="Pectin_lyas_fold"/>
</dbReference>
<feature type="domain" description="Carbohydrate-binding/sugar hydrolysis" evidence="6">
    <location>
        <begin position="260"/>
        <end position="410"/>
    </location>
</feature>
<comment type="caution">
    <text evidence="7">The sequence shown here is derived from an EMBL/GenBank/DDBJ whole genome shotgun (WGS) entry which is preliminary data.</text>
</comment>
<evidence type="ECO:0000256" key="5">
    <source>
        <dbReference type="SAM" id="Phobius"/>
    </source>
</evidence>
<dbReference type="Proteomes" id="UP000320766">
    <property type="component" value="Unassembled WGS sequence"/>
</dbReference>
<keyword evidence="5" id="KW-0812">Transmembrane</keyword>
<dbReference type="AlphaFoldDB" id="A0A520KVL1"/>
<keyword evidence="3" id="KW-0833">Ubl conjugation pathway</keyword>
<dbReference type="InterPro" id="IPR051550">
    <property type="entry name" value="SCF-Subunits/Alg-Epimerases"/>
</dbReference>
<keyword evidence="5" id="KW-1133">Transmembrane helix</keyword>
<evidence type="ECO:0000313" key="8">
    <source>
        <dbReference type="Proteomes" id="UP000320766"/>
    </source>
</evidence>
<dbReference type="InterPro" id="IPR006626">
    <property type="entry name" value="PbH1"/>
</dbReference>
<sequence>MNGKSYPKTKILAITIVALALILCLGGALAHPQSWHVDDDLKDYPGAKFTKIQDAIDGASEGDEIIVHPGTYRENVVVNKKVTLKGIDHPTVDASLKGSAVVIDVNGCVLDGFKAVNSEWAKDLEVLNAGILVKSDKNLITGNDVSDNFSGILLSNSSNNTITGNDLSKNLIGIFLVDSSDNTITGNNTSSNYKLGIDLVDSSDNTITGNYVSTNEYGIGLAFSSNNTLKKNEMRDNKYNFGVDGVELSHYIQEIDRSNTVDGRPIYYLVNETDKTISSDSNAGYVAAINCRNIVVNDLTLTNNVSGVLFVHTKDSKIENVDISKNFIGVFFSDSSNNTITANDVSKNYSGISLDDSSNDNLFYHNNLIDNTVQASDRGKNSWDAGSTEGGNHWSNHRCRGNPNDGEPYQINSDSIDYYPFEDRNGWDGISRFWFLPPMLIAIFVIALIVILIRRP</sequence>
<dbReference type="InterPro" id="IPR011050">
    <property type="entry name" value="Pectin_lyase_fold/virulence"/>
</dbReference>
<evidence type="ECO:0000256" key="4">
    <source>
        <dbReference type="SAM" id="MobiDB-lite"/>
    </source>
</evidence>
<evidence type="ECO:0000256" key="3">
    <source>
        <dbReference type="ARBA" id="ARBA00022786"/>
    </source>
</evidence>
<comment type="pathway">
    <text evidence="1">Protein modification; protein ubiquitination.</text>
</comment>
<dbReference type="Gene3D" id="2.160.20.10">
    <property type="entry name" value="Single-stranded right-handed beta-helix, Pectin lyase-like"/>
    <property type="match status" value="2"/>
</dbReference>
<dbReference type="PANTHER" id="PTHR22990">
    <property type="entry name" value="F-BOX ONLY PROTEIN"/>
    <property type="match status" value="1"/>
</dbReference>
<proteinExistence type="predicted"/>
<dbReference type="NCBIfam" id="TIGR03804">
    <property type="entry name" value="para_beta_helix"/>
    <property type="match status" value="5"/>
</dbReference>